<keyword evidence="2" id="KW-0732">Signal</keyword>
<feature type="transmembrane region" description="Helical" evidence="1">
    <location>
        <begin position="461"/>
        <end position="490"/>
    </location>
</feature>
<dbReference type="EMBL" id="CP118606">
    <property type="protein sequence ID" value="WEF19775.1"/>
    <property type="molecule type" value="Genomic_DNA"/>
</dbReference>
<organism evidence="3 4">
    <name type="scientific">Microbacterium maritypicum</name>
    <name type="common">Microbacterium liquefaciens</name>
    <dbReference type="NCBI Taxonomy" id="33918"/>
    <lineage>
        <taxon>Bacteria</taxon>
        <taxon>Bacillati</taxon>
        <taxon>Actinomycetota</taxon>
        <taxon>Actinomycetes</taxon>
        <taxon>Micrococcales</taxon>
        <taxon>Microbacteriaceae</taxon>
        <taxon>Microbacterium</taxon>
    </lineage>
</organism>
<evidence type="ECO:0000256" key="1">
    <source>
        <dbReference type="SAM" id="Phobius"/>
    </source>
</evidence>
<dbReference type="AlphaFoldDB" id="A0AAJ5SGF5"/>
<dbReference type="InterPro" id="IPR018674">
    <property type="entry name" value="DUF2142_membrane"/>
</dbReference>
<feature type="transmembrane region" description="Helical" evidence="1">
    <location>
        <begin position="131"/>
        <end position="151"/>
    </location>
</feature>
<feature type="transmembrane region" description="Helical" evidence="1">
    <location>
        <begin position="352"/>
        <end position="372"/>
    </location>
</feature>
<feature type="transmembrane region" description="Helical" evidence="1">
    <location>
        <begin position="292"/>
        <end position="314"/>
    </location>
</feature>
<name>A0AAJ5SGF5_MICMQ</name>
<evidence type="ECO:0000313" key="4">
    <source>
        <dbReference type="Proteomes" id="UP001214756"/>
    </source>
</evidence>
<evidence type="ECO:0000313" key="3">
    <source>
        <dbReference type="EMBL" id="WEF19775.1"/>
    </source>
</evidence>
<keyword evidence="1" id="KW-0472">Membrane</keyword>
<feature type="transmembrane region" description="Helical" evidence="1">
    <location>
        <begin position="326"/>
        <end position="345"/>
    </location>
</feature>
<dbReference type="Proteomes" id="UP001214756">
    <property type="component" value="Chromosome"/>
</dbReference>
<dbReference type="RefSeq" id="WP_275092791.1">
    <property type="nucleotide sequence ID" value="NZ_CP118606.1"/>
</dbReference>
<evidence type="ECO:0000256" key="2">
    <source>
        <dbReference type="SAM" id="SignalP"/>
    </source>
</evidence>
<accession>A0AAJ5SGF5</accession>
<feature type="transmembrane region" description="Helical" evidence="1">
    <location>
        <begin position="250"/>
        <end position="271"/>
    </location>
</feature>
<dbReference type="Pfam" id="PF09913">
    <property type="entry name" value="DUF2142"/>
    <property type="match status" value="1"/>
</dbReference>
<reference evidence="3" key="1">
    <citation type="submission" date="2023-02" db="EMBL/GenBank/DDBJ databases">
        <title>Genome sequence of Microbacterium liquefaciens B1075.</title>
        <authorList>
            <person name="Cao J."/>
            <person name="Li X."/>
        </authorList>
    </citation>
    <scope>NUCLEOTIDE SEQUENCE</scope>
    <source>
        <strain evidence="3">B1075</strain>
    </source>
</reference>
<feature type="transmembrane region" description="Helical" evidence="1">
    <location>
        <begin position="183"/>
        <end position="203"/>
    </location>
</feature>
<protein>
    <submittedName>
        <fullName evidence="3">DUF2142 domain-containing protein</fullName>
    </submittedName>
</protein>
<feature type="transmembrane region" description="Helical" evidence="1">
    <location>
        <begin position="215"/>
        <end position="244"/>
    </location>
</feature>
<sequence>MTRPARRIIGTIAAALMLMTSLSMWALASPVGAGPDDDFHLASIWCGNGAREDLCGPGDDDRSREIPDKIAESACYAFHPEQDASCQGSDYLDEGYELGESTRVNTGNQYPSGFYFVSSFLASDNVAVSTILIRLLHSAIFTAMMIATWLFLPRALRLTLVASIALTFVPLGVFLIASVNPSSWALLSTAVLFPALLGFFATTGRQRFALGVISAVAALLGLSARGDAAAYTIVAVAAAAVLAFRPTKRFALTALLPLLLVVLAAVAFLTAGQTGLALGGATEPVPGGPSKLTLLGMNLLSLPALWAGIFGLNWGLGWLDTTLHAVVWGATMFAFSGALFAALRWQGWRKLLALAGTGAAAVVVPVYILVSMRTTVGYEVQPRYVLPLITLFLATAIAPAIHSGLRGSAEESTPRAALRFSPVQIWVMAVLLGAAQSVALYDNLRRYTGPGTLSPSGDVAWWWAAGPTPLVVWLLGSAAFAGLMALLAVIGSRYMRSLDAQPAAV</sequence>
<proteinExistence type="predicted"/>
<feature type="transmembrane region" description="Helical" evidence="1">
    <location>
        <begin position="158"/>
        <end position="177"/>
    </location>
</feature>
<gene>
    <name evidence="3" type="ORF">PWF71_10730</name>
</gene>
<keyword evidence="1" id="KW-1133">Transmembrane helix</keyword>
<feature type="chain" id="PRO_5042532549" evidence="2">
    <location>
        <begin position="29"/>
        <end position="505"/>
    </location>
</feature>
<feature type="transmembrane region" description="Helical" evidence="1">
    <location>
        <begin position="384"/>
        <end position="402"/>
    </location>
</feature>
<keyword evidence="1" id="KW-0812">Transmembrane</keyword>
<feature type="signal peptide" evidence="2">
    <location>
        <begin position="1"/>
        <end position="28"/>
    </location>
</feature>